<evidence type="ECO:0000256" key="4">
    <source>
        <dbReference type="SAM" id="Phobius"/>
    </source>
</evidence>
<evidence type="ECO:0000313" key="6">
    <source>
        <dbReference type="Proteomes" id="UP001179363"/>
    </source>
</evidence>
<dbReference type="Proteomes" id="UP001179363">
    <property type="component" value="Unassembled WGS sequence"/>
</dbReference>
<comment type="caution">
    <text evidence="5">The sequence shown here is derived from an EMBL/GenBank/DDBJ whole genome shotgun (WGS) entry which is preliminary data.</text>
</comment>
<protein>
    <submittedName>
        <fullName evidence="5">SdiA-regulated domain-containing protein</fullName>
    </submittedName>
</protein>
<evidence type="ECO:0000256" key="1">
    <source>
        <dbReference type="ARBA" id="ARBA00004236"/>
    </source>
</evidence>
<dbReference type="InterPro" id="IPR015943">
    <property type="entry name" value="WD40/YVTN_repeat-like_dom_sf"/>
</dbReference>
<evidence type="ECO:0000313" key="5">
    <source>
        <dbReference type="EMBL" id="MCF4101517.1"/>
    </source>
</evidence>
<dbReference type="Gene3D" id="2.130.10.10">
    <property type="entry name" value="YVTN repeat-like/Quinoprotein amine dehydrogenase"/>
    <property type="match status" value="1"/>
</dbReference>
<evidence type="ECO:0000256" key="2">
    <source>
        <dbReference type="ARBA" id="ARBA00022475"/>
    </source>
</evidence>
<keyword evidence="6" id="KW-1185">Reference proteome</keyword>
<dbReference type="EMBL" id="JAKGTH010000008">
    <property type="protein sequence ID" value="MCF4101517.1"/>
    <property type="molecule type" value="Genomic_DNA"/>
</dbReference>
<name>A0ABS9EF57_9FLAO</name>
<reference evidence="5" key="1">
    <citation type="submission" date="2022-01" db="EMBL/GenBank/DDBJ databases">
        <title>Gillisia lutea sp. nov., isolated from marine plastic residues from the Malvarosa beach (Valencia, Spain).</title>
        <authorList>
            <person name="Vidal-Verdu A."/>
            <person name="Molina-Menor E."/>
            <person name="Satari L."/>
            <person name="Pascual J."/>
            <person name="Pereto J."/>
            <person name="Porcar M."/>
        </authorList>
    </citation>
    <scope>NUCLEOTIDE SEQUENCE</scope>
    <source>
        <strain evidence="5">M10.2A</strain>
    </source>
</reference>
<dbReference type="Pfam" id="PF06977">
    <property type="entry name" value="SdiA-regulated"/>
    <property type="match status" value="1"/>
</dbReference>
<keyword evidence="3 4" id="KW-0472">Membrane</keyword>
<dbReference type="InterPro" id="IPR009722">
    <property type="entry name" value="YjiK/CarP"/>
</dbReference>
<keyword evidence="4" id="KW-0812">Transmembrane</keyword>
<sequence>MQRTVLLIVIGVLGVVGIIYYAFHGTAPNFDLPNAQALKIVQKWELPDALEEISGIAWISGNKILCVQDEDGILFIYDLASSKIERKIDFEENGDFEGVALIGKKAYVLESNGTIFEIEDIYKEDPKTYKYKYELKENYNFEGLCYDRNNNQLLLAVKDKAGKNKKPVFAFDLSIKAINEKPVFRIDYEDAVFNKLDQKKNNSRMNPSEIGINPVTEDIYILEGKNPKLLILNATGKAKELYVLKEGQFPQAEGLTFSKDGKLYISNEGQGGAPNILQVTLD</sequence>
<organism evidence="5 6">
    <name type="scientific">Gillisia lutea</name>
    <dbReference type="NCBI Taxonomy" id="2909668"/>
    <lineage>
        <taxon>Bacteria</taxon>
        <taxon>Pseudomonadati</taxon>
        <taxon>Bacteroidota</taxon>
        <taxon>Flavobacteriia</taxon>
        <taxon>Flavobacteriales</taxon>
        <taxon>Flavobacteriaceae</taxon>
        <taxon>Gillisia</taxon>
    </lineage>
</organism>
<evidence type="ECO:0000256" key="3">
    <source>
        <dbReference type="ARBA" id="ARBA00023136"/>
    </source>
</evidence>
<proteinExistence type="predicted"/>
<comment type="subcellular location">
    <subcellularLocation>
        <location evidence="1">Cell membrane</location>
    </subcellularLocation>
</comment>
<keyword evidence="4" id="KW-1133">Transmembrane helix</keyword>
<keyword evidence="2" id="KW-1003">Cell membrane</keyword>
<dbReference type="RefSeq" id="WP_236133671.1">
    <property type="nucleotide sequence ID" value="NZ_JAKGTH010000008.1"/>
</dbReference>
<feature type="transmembrane region" description="Helical" evidence="4">
    <location>
        <begin position="5"/>
        <end position="23"/>
    </location>
</feature>
<dbReference type="SUPFAM" id="SSF63825">
    <property type="entry name" value="YWTD domain"/>
    <property type="match status" value="1"/>
</dbReference>
<gene>
    <name evidence="5" type="ORF">L1I30_07560</name>
</gene>
<accession>A0ABS9EF57</accession>